<accession>A0A0P1AET1</accession>
<dbReference type="EMBL" id="CCYD01000322">
    <property type="protein sequence ID" value="CEG38897.1"/>
    <property type="molecule type" value="Genomic_DNA"/>
</dbReference>
<name>A0A0P1AET1_PLAHL</name>
<evidence type="ECO:0000256" key="1">
    <source>
        <dbReference type="SAM" id="SignalP"/>
    </source>
</evidence>
<sequence length="108" mass="12137">MLLSVFAFIVTLSICVQEYDANPSSINSDKSRVTSLNPEDMEVLANSPAGLRSGWKSHDRQQRRLMVGQTDDLTRPKGNSLFTIEEEIMDVNKKLPQPEAEPHLPVKK</sequence>
<dbReference type="RefSeq" id="XP_024575266.1">
    <property type="nucleotide sequence ID" value="XM_024724384.1"/>
</dbReference>
<feature type="chain" id="PRO_5006058613" evidence="1">
    <location>
        <begin position="22"/>
        <end position="108"/>
    </location>
</feature>
<organism evidence="2 3">
    <name type="scientific">Plasmopara halstedii</name>
    <name type="common">Downy mildew of sunflower</name>
    <dbReference type="NCBI Taxonomy" id="4781"/>
    <lineage>
        <taxon>Eukaryota</taxon>
        <taxon>Sar</taxon>
        <taxon>Stramenopiles</taxon>
        <taxon>Oomycota</taxon>
        <taxon>Peronosporomycetes</taxon>
        <taxon>Peronosporales</taxon>
        <taxon>Peronosporaceae</taxon>
        <taxon>Plasmopara</taxon>
    </lineage>
</organism>
<evidence type="ECO:0000313" key="3">
    <source>
        <dbReference type="Proteomes" id="UP000054928"/>
    </source>
</evidence>
<dbReference type="AlphaFoldDB" id="A0A0P1AET1"/>
<dbReference type="GeneID" id="36403998"/>
<feature type="signal peptide" evidence="1">
    <location>
        <begin position="1"/>
        <end position="21"/>
    </location>
</feature>
<keyword evidence="3" id="KW-1185">Reference proteome</keyword>
<evidence type="ECO:0000313" key="2">
    <source>
        <dbReference type="EMBL" id="CEG38897.1"/>
    </source>
</evidence>
<dbReference type="Proteomes" id="UP000054928">
    <property type="component" value="Unassembled WGS sequence"/>
</dbReference>
<proteinExistence type="predicted"/>
<keyword evidence="1" id="KW-0732">Signal</keyword>
<reference evidence="3" key="1">
    <citation type="submission" date="2014-09" db="EMBL/GenBank/DDBJ databases">
        <authorList>
            <person name="Sharma Rahul"/>
            <person name="Thines Marco"/>
        </authorList>
    </citation>
    <scope>NUCLEOTIDE SEQUENCE [LARGE SCALE GENOMIC DNA]</scope>
</reference>
<protein>
    <submittedName>
        <fullName evidence="2">RxLR-like protein</fullName>
    </submittedName>
</protein>